<reference evidence="2 3" key="1">
    <citation type="journal article" date="2005" name="Nature">
        <title>The map-based sequence of the rice genome.</title>
        <authorList>
            <consortium name="International rice genome sequencing project (IRGSP)"/>
            <person name="Matsumoto T."/>
            <person name="Wu J."/>
            <person name="Kanamori H."/>
            <person name="Katayose Y."/>
            <person name="Fujisawa M."/>
            <person name="Namiki N."/>
            <person name="Mizuno H."/>
            <person name="Yamamoto K."/>
            <person name="Antonio B.A."/>
            <person name="Baba T."/>
            <person name="Sakata K."/>
            <person name="Nagamura Y."/>
            <person name="Aoki H."/>
            <person name="Arikawa K."/>
            <person name="Arita K."/>
            <person name="Bito T."/>
            <person name="Chiden Y."/>
            <person name="Fujitsuka N."/>
            <person name="Fukunaka R."/>
            <person name="Hamada M."/>
            <person name="Harada C."/>
            <person name="Hayashi A."/>
            <person name="Hijishita S."/>
            <person name="Honda M."/>
            <person name="Hosokawa S."/>
            <person name="Ichikawa Y."/>
            <person name="Idonuma A."/>
            <person name="Iijima M."/>
            <person name="Ikeda M."/>
            <person name="Ikeno M."/>
            <person name="Ito K."/>
            <person name="Ito S."/>
            <person name="Ito T."/>
            <person name="Ito Y."/>
            <person name="Ito Y."/>
            <person name="Iwabuchi A."/>
            <person name="Kamiya K."/>
            <person name="Karasawa W."/>
            <person name="Kurita K."/>
            <person name="Katagiri S."/>
            <person name="Kikuta A."/>
            <person name="Kobayashi H."/>
            <person name="Kobayashi N."/>
            <person name="Machita K."/>
            <person name="Maehara T."/>
            <person name="Masukawa M."/>
            <person name="Mizubayashi T."/>
            <person name="Mukai Y."/>
            <person name="Nagasaki H."/>
            <person name="Nagata Y."/>
            <person name="Naito S."/>
            <person name="Nakashima M."/>
            <person name="Nakama Y."/>
            <person name="Nakamichi Y."/>
            <person name="Nakamura M."/>
            <person name="Meguro A."/>
            <person name="Negishi M."/>
            <person name="Ohta I."/>
            <person name="Ohta T."/>
            <person name="Okamoto M."/>
            <person name="Ono N."/>
            <person name="Saji S."/>
            <person name="Sakaguchi M."/>
            <person name="Sakai K."/>
            <person name="Shibata M."/>
            <person name="Shimokawa T."/>
            <person name="Song J."/>
            <person name="Takazaki Y."/>
            <person name="Terasawa K."/>
            <person name="Tsugane M."/>
            <person name="Tsuji K."/>
            <person name="Ueda S."/>
            <person name="Waki K."/>
            <person name="Yamagata H."/>
            <person name="Yamamoto M."/>
            <person name="Yamamoto S."/>
            <person name="Yamane H."/>
            <person name="Yoshiki S."/>
            <person name="Yoshihara R."/>
            <person name="Yukawa K."/>
            <person name="Zhong H."/>
            <person name="Yano M."/>
            <person name="Yuan Q."/>
            <person name="Ouyang S."/>
            <person name="Liu J."/>
            <person name="Jones K.M."/>
            <person name="Gansberger K."/>
            <person name="Moffat K."/>
            <person name="Hill J."/>
            <person name="Bera J."/>
            <person name="Fadrosh D."/>
            <person name="Jin S."/>
            <person name="Johri S."/>
            <person name="Kim M."/>
            <person name="Overton L."/>
            <person name="Reardon M."/>
            <person name="Tsitrin T."/>
            <person name="Vuong H."/>
            <person name="Weaver B."/>
            <person name="Ciecko A."/>
            <person name="Tallon L."/>
            <person name="Jackson J."/>
            <person name="Pai G."/>
            <person name="Aken S.V."/>
            <person name="Utterback T."/>
            <person name="Reidmuller S."/>
            <person name="Feldblyum T."/>
            <person name="Hsiao J."/>
            <person name="Zismann V."/>
            <person name="Iobst S."/>
            <person name="de Vazeille A.R."/>
            <person name="Buell C.R."/>
            <person name="Ying K."/>
            <person name="Li Y."/>
            <person name="Lu T."/>
            <person name="Huang Y."/>
            <person name="Zhao Q."/>
            <person name="Feng Q."/>
            <person name="Zhang L."/>
            <person name="Zhu J."/>
            <person name="Weng Q."/>
            <person name="Mu J."/>
            <person name="Lu Y."/>
            <person name="Fan D."/>
            <person name="Liu Y."/>
            <person name="Guan J."/>
            <person name="Zhang Y."/>
            <person name="Yu S."/>
            <person name="Liu X."/>
            <person name="Zhang Y."/>
            <person name="Hong G."/>
            <person name="Han B."/>
            <person name="Choisne N."/>
            <person name="Demange N."/>
            <person name="Orjeda G."/>
            <person name="Samain S."/>
            <person name="Cattolico L."/>
            <person name="Pelletier E."/>
            <person name="Couloux A."/>
            <person name="Segurens B."/>
            <person name="Wincker P."/>
            <person name="D'Hont A."/>
            <person name="Scarpelli C."/>
            <person name="Weissenbach J."/>
            <person name="Salanoubat M."/>
            <person name="Quetier F."/>
            <person name="Yu Y."/>
            <person name="Kim H.R."/>
            <person name="Rambo T."/>
            <person name="Currie J."/>
            <person name="Collura K."/>
            <person name="Luo M."/>
            <person name="Yang T."/>
            <person name="Ammiraju J.S.S."/>
            <person name="Engler F."/>
            <person name="Soderlund C."/>
            <person name="Wing R.A."/>
            <person name="Palmer L.E."/>
            <person name="de la Bastide M."/>
            <person name="Spiegel L."/>
            <person name="Nascimento L."/>
            <person name="Zutavern T."/>
            <person name="O'Shaughnessy A."/>
            <person name="Dike S."/>
            <person name="Dedhia N."/>
            <person name="Preston R."/>
            <person name="Balija V."/>
            <person name="McCombie W.R."/>
            <person name="Chow T."/>
            <person name="Chen H."/>
            <person name="Chung M."/>
            <person name="Chen C."/>
            <person name="Shaw J."/>
            <person name="Wu H."/>
            <person name="Hsiao K."/>
            <person name="Chao Y."/>
            <person name="Chu M."/>
            <person name="Cheng C."/>
            <person name="Hour A."/>
            <person name="Lee P."/>
            <person name="Lin S."/>
            <person name="Lin Y."/>
            <person name="Liou J."/>
            <person name="Liu S."/>
            <person name="Hsing Y."/>
            <person name="Raghuvanshi S."/>
            <person name="Mohanty A."/>
            <person name="Bharti A.K."/>
            <person name="Gaur A."/>
            <person name="Gupta V."/>
            <person name="Kumar D."/>
            <person name="Ravi V."/>
            <person name="Vij S."/>
            <person name="Kapur A."/>
            <person name="Khurana P."/>
            <person name="Khurana P."/>
            <person name="Khurana J.P."/>
            <person name="Tyagi A.K."/>
            <person name="Gaikwad K."/>
            <person name="Singh A."/>
            <person name="Dalal V."/>
            <person name="Srivastava S."/>
            <person name="Dixit A."/>
            <person name="Pal A.K."/>
            <person name="Ghazi I.A."/>
            <person name="Yadav M."/>
            <person name="Pandit A."/>
            <person name="Bhargava A."/>
            <person name="Sureshbabu K."/>
            <person name="Batra K."/>
            <person name="Sharma T.R."/>
            <person name="Mohapatra T."/>
            <person name="Singh N.K."/>
            <person name="Messing J."/>
            <person name="Nelson A.B."/>
            <person name="Fuks G."/>
            <person name="Kavchok S."/>
            <person name="Keizer G."/>
            <person name="Linton E."/>
            <person name="Llaca V."/>
            <person name="Song R."/>
            <person name="Tanyolac B."/>
            <person name="Young S."/>
            <person name="Ho-Il K."/>
            <person name="Hahn J.H."/>
            <person name="Sangsakoo G."/>
            <person name="Vanavichit A."/>
            <person name="de Mattos Luiz.A.T."/>
            <person name="Zimmer P.D."/>
            <person name="Malone G."/>
            <person name="Dellagostin O."/>
            <person name="de Oliveira A.C."/>
            <person name="Bevan M."/>
            <person name="Bancroft I."/>
            <person name="Minx P."/>
            <person name="Cordum H."/>
            <person name="Wilson R."/>
            <person name="Cheng Z."/>
            <person name="Jin W."/>
            <person name="Jiang J."/>
            <person name="Leong S.A."/>
            <person name="Iwama H."/>
            <person name="Gojobori T."/>
            <person name="Itoh T."/>
            <person name="Niimura Y."/>
            <person name="Fujii Y."/>
            <person name="Habara T."/>
            <person name="Sakai H."/>
            <person name="Sato Y."/>
            <person name="Wilson G."/>
            <person name="Kumar K."/>
            <person name="McCouch S."/>
            <person name="Juretic N."/>
            <person name="Hoen D."/>
            <person name="Wright S."/>
            <person name="Bruskiewich R."/>
            <person name="Bureau T."/>
            <person name="Miyao A."/>
            <person name="Hirochika H."/>
            <person name="Nishikawa T."/>
            <person name="Kadowaki K."/>
            <person name="Sugiura M."/>
            <person name="Burr B."/>
            <person name="Sasaki T."/>
        </authorList>
    </citation>
    <scope>NUCLEOTIDE SEQUENCE [LARGE SCALE GENOMIC DNA]</scope>
    <source>
        <strain evidence="3">cv. Nipponbare</strain>
    </source>
</reference>
<dbReference type="AlphaFoldDB" id="C7J7J6"/>
<organism evidence="2 3">
    <name type="scientific">Oryza sativa subsp. japonica</name>
    <name type="common">Rice</name>
    <dbReference type="NCBI Taxonomy" id="39947"/>
    <lineage>
        <taxon>Eukaryota</taxon>
        <taxon>Viridiplantae</taxon>
        <taxon>Streptophyta</taxon>
        <taxon>Embryophyta</taxon>
        <taxon>Tracheophyta</taxon>
        <taxon>Spermatophyta</taxon>
        <taxon>Magnoliopsida</taxon>
        <taxon>Liliopsida</taxon>
        <taxon>Poales</taxon>
        <taxon>Poaceae</taxon>
        <taxon>BOP clade</taxon>
        <taxon>Oryzoideae</taxon>
        <taxon>Oryzeae</taxon>
        <taxon>Oryzinae</taxon>
        <taxon>Oryza</taxon>
        <taxon>Oryza sativa</taxon>
    </lineage>
</organism>
<gene>
    <name evidence="2" type="ordered locus">Os10g0455800</name>
</gene>
<evidence type="ECO:0000313" key="2">
    <source>
        <dbReference type="EMBL" id="BAH94914.1"/>
    </source>
</evidence>
<proteinExistence type="predicted"/>
<protein>
    <submittedName>
        <fullName evidence="2">Os10g0455800 protein</fullName>
    </submittedName>
</protein>
<feature type="compositionally biased region" description="Low complexity" evidence="1">
    <location>
        <begin position="16"/>
        <end position="26"/>
    </location>
</feature>
<dbReference type="EMBL" id="AP008216">
    <property type="protein sequence ID" value="BAH94914.1"/>
    <property type="molecule type" value="Genomic_DNA"/>
</dbReference>
<evidence type="ECO:0000256" key="1">
    <source>
        <dbReference type="SAM" id="MobiDB-lite"/>
    </source>
</evidence>
<feature type="compositionally biased region" description="Low complexity" evidence="1">
    <location>
        <begin position="147"/>
        <end position="168"/>
    </location>
</feature>
<evidence type="ECO:0000313" key="3">
    <source>
        <dbReference type="Proteomes" id="UP000000763"/>
    </source>
</evidence>
<accession>C7J7J6</accession>
<dbReference type="Proteomes" id="UP000000763">
    <property type="component" value="Chromosome 10"/>
</dbReference>
<dbReference type="KEGG" id="dosa:Os10g0455800"/>
<reference evidence="3" key="2">
    <citation type="journal article" date="2008" name="Nucleic Acids Res.">
        <title>The rice annotation project database (RAP-DB): 2008 update.</title>
        <authorList>
            <consortium name="The rice annotation project (RAP)"/>
        </authorList>
    </citation>
    <scope>GENOME REANNOTATION</scope>
    <source>
        <strain evidence="3">cv. Nipponbare</strain>
    </source>
</reference>
<feature type="compositionally biased region" description="Basic and acidic residues" evidence="1">
    <location>
        <begin position="186"/>
        <end position="198"/>
    </location>
</feature>
<feature type="compositionally biased region" description="Gly residues" evidence="1">
    <location>
        <begin position="35"/>
        <end position="45"/>
    </location>
</feature>
<name>C7J7J6_ORYSJ</name>
<feature type="region of interest" description="Disordered" evidence="1">
    <location>
        <begin position="1"/>
        <end position="55"/>
    </location>
</feature>
<sequence length="207" mass="22671">MAAESSTQRGGGPATGRAQGRSAAAAGERREVAGCRGGSNGGIQGGRRRFSNEDSKHRVKLLGPRSRHLTRAAAADECHRRGLGFVSGRRRRRRQRHQRFLRLRLILLEWAARGCPGFMGGTAVVIMLQQLKGFLGRTYFTTRKSPRSSSGPSRSSPRRSPSLPRRSPMTSGAPLPSARSMTAAMDEGRRRQPGEKWDPAAAARTWR</sequence>
<feature type="region of interest" description="Disordered" evidence="1">
    <location>
        <begin position="141"/>
        <end position="207"/>
    </location>
</feature>